<dbReference type="PROSITE" id="PS51257">
    <property type="entry name" value="PROKAR_LIPOPROTEIN"/>
    <property type="match status" value="1"/>
</dbReference>
<dbReference type="OrthoDB" id="5298770at2"/>
<dbReference type="EMBL" id="FQ312005">
    <property type="protein sequence ID" value="CBW25583.1"/>
    <property type="molecule type" value="Genomic_DNA"/>
</dbReference>
<dbReference type="AlphaFoldDB" id="E1X5B1"/>
<name>E1X5B1_HALMS</name>
<dbReference type="eggNOG" id="ENOG502ZM9Y">
    <property type="taxonomic scope" value="Bacteria"/>
</dbReference>
<sequence>MMKYLLLLSFTLLFSCGKSPLLNHETERNQSTQNQSALLSKLNFKNSELSLSIQWIKGPFSDASLENSFMIIVQDRNGNLSDIPNESEFYIWGWMPSMGHGTADDGYTERLSKGIYLQREFYFNMGGDWEINLELYKNNQSIDATKIRLDL</sequence>
<dbReference type="Proteomes" id="UP000008963">
    <property type="component" value="Chromosome"/>
</dbReference>
<accession>E1X5B1</accession>
<dbReference type="STRING" id="862908.BMS_0678"/>
<organism evidence="1 2">
    <name type="scientific">Halobacteriovorax marinus (strain ATCC BAA-682 / DSM 15412 / SJ)</name>
    <name type="common">Bacteriovorax marinus</name>
    <dbReference type="NCBI Taxonomy" id="862908"/>
    <lineage>
        <taxon>Bacteria</taxon>
        <taxon>Pseudomonadati</taxon>
        <taxon>Bdellovibrionota</taxon>
        <taxon>Bacteriovoracia</taxon>
        <taxon>Bacteriovoracales</taxon>
        <taxon>Halobacteriovoraceae</taxon>
        <taxon>Halobacteriovorax</taxon>
    </lineage>
</organism>
<evidence type="ECO:0000313" key="2">
    <source>
        <dbReference type="Proteomes" id="UP000008963"/>
    </source>
</evidence>
<dbReference type="RefSeq" id="WP_014243369.1">
    <property type="nucleotide sequence ID" value="NC_016620.1"/>
</dbReference>
<dbReference type="HOGENOM" id="CLU_1831206_0_0_7"/>
<dbReference type="KEGG" id="bmx:BMS_0678"/>
<dbReference type="PATRIC" id="fig|862908.3.peg.651"/>
<protein>
    <recommendedName>
        <fullName evidence="3">YtkA-like domain-containing protein</fullName>
    </recommendedName>
</protein>
<evidence type="ECO:0000313" key="1">
    <source>
        <dbReference type="EMBL" id="CBW25583.1"/>
    </source>
</evidence>
<reference evidence="2" key="1">
    <citation type="journal article" date="2013" name="ISME J.">
        <title>A small predatory core genome in the divergent marine Bacteriovorax marinus SJ and the terrestrial Bdellovibrio bacteriovorus.</title>
        <authorList>
            <person name="Crossman L.C."/>
            <person name="Chen H."/>
            <person name="Cerdeno-Tarraga A.M."/>
            <person name="Brooks K."/>
            <person name="Quail M.A."/>
            <person name="Pineiro S.A."/>
            <person name="Hobley L."/>
            <person name="Sockett R.E."/>
            <person name="Bentley S.D."/>
            <person name="Parkhill J."/>
            <person name="Williams H.N."/>
            <person name="Stine O.C."/>
        </authorList>
    </citation>
    <scope>NUCLEOTIDE SEQUENCE [LARGE SCALE GENOMIC DNA]</scope>
    <source>
        <strain evidence="2">ATCC BAA-682 / DSM 15412 / SJ</strain>
    </source>
</reference>
<gene>
    <name evidence="1" type="ordered locus">BMS_0678</name>
</gene>
<proteinExistence type="predicted"/>
<evidence type="ECO:0008006" key="3">
    <source>
        <dbReference type="Google" id="ProtNLM"/>
    </source>
</evidence>
<keyword evidence="2" id="KW-1185">Reference proteome</keyword>